<sequence>EGEGRTNGGNLKDTTSHWFKAKFPLYRAKRLCHWPRSKAINGGLTKAEGEGRFNGGNEGYNGNVAFQAMTAMSAVVRSPRAITRVLTVIEENLAPLAVVREAGSLRNPMSLI</sequence>
<protein>
    <submittedName>
        <fullName evidence="1">Uncharacterized protein</fullName>
    </submittedName>
</protein>
<evidence type="ECO:0000313" key="1">
    <source>
        <dbReference type="EMBL" id="MCD7454957.1"/>
    </source>
</evidence>
<dbReference type="Proteomes" id="UP000823775">
    <property type="component" value="Unassembled WGS sequence"/>
</dbReference>
<accession>A0ABS8S7Z9</accession>
<feature type="non-terminal residue" evidence="1">
    <location>
        <position position="1"/>
    </location>
</feature>
<keyword evidence="2" id="KW-1185">Reference proteome</keyword>
<name>A0ABS8S7Z9_DATST</name>
<reference evidence="1 2" key="1">
    <citation type="journal article" date="2021" name="BMC Genomics">
        <title>Datura genome reveals duplications of psychoactive alkaloid biosynthetic genes and high mutation rate following tissue culture.</title>
        <authorList>
            <person name="Rajewski A."/>
            <person name="Carter-House D."/>
            <person name="Stajich J."/>
            <person name="Litt A."/>
        </authorList>
    </citation>
    <scope>NUCLEOTIDE SEQUENCE [LARGE SCALE GENOMIC DNA]</scope>
    <source>
        <strain evidence="1">AR-01</strain>
    </source>
</reference>
<evidence type="ECO:0000313" key="2">
    <source>
        <dbReference type="Proteomes" id="UP000823775"/>
    </source>
</evidence>
<comment type="caution">
    <text evidence="1">The sequence shown here is derived from an EMBL/GenBank/DDBJ whole genome shotgun (WGS) entry which is preliminary data.</text>
</comment>
<gene>
    <name evidence="1" type="ORF">HAX54_026616</name>
</gene>
<dbReference type="EMBL" id="JACEIK010000323">
    <property type="protein sequence ID" value="MCD7454957.1"/>
    <property type="molecule type" value="Genomic_DNA"/>
</dbReference>
<proteinExistence type="predicted"/>
<organism evidence="1 2">
    <name type="scientific">Datura stramonium</name>
    <name type="common">Jimsonweed</name>
    <name type="synonym">Common thornapple</name>
    <dbReference type="NCBI Taxonomy" id="4076"/>
    <lineage>
        <taxon>Eukaryota</taxon>
        <taxon>Viridiplantae</taxon>
        <taxon>Streptophyta</taxon>
        <taxon>Embryophyta</taxon>
        <taxon>Tracheophyta</taxon>
        <taxon>Spermatophyta</taxon>
        <taxon>Magnoliopsida</taxon>
        <taxon>eudicotyledons</taxon>
        <taxon>Gunneridae</taxon>
        <taxon>Pentapetalae</taxon>
        <taxon>asterids</taxon>
        <taxon>lamiids</taxon>
        <taxon>Solanales</taxon>
        <taxon>Solanaceae</taxon>
        <taxon>Solanoideae</taxon>
        <taxon>Datureae</taxon>
        <taxon>Datura</taxon>
    </lineage>
</organism>